<evidence type="ECO:0000256" key="4">
    <source>
        <dbReference type="ARBA" id="ARBA00023136"/>
    </source>
</evidence>
<evidence type="ECO:0000256" key="3">
    <source>
        <dbReference type="ARBA" id="ARBA00022989"/>
    </source>
</evidence>
<protein>
    <recommendedName>
        <fullName evidence="6">Photosystem II reaction center protein X</fullName>
    </recommendedName>
</protein>
<dbReference type="EMBL" id="KT428890">
    <property type="protein sequence ID" value="ALG63665.1"/>
    <property type="molecule type" value="Genomic_DNA"/>
</dbReference>
<feature type="transmembrane region" description="Helical" evidence="6">
    <location>
        <begin position="12"/>
        <end position="30"/>
    </location>
</feature>
<keyword evidence="4 6" id="KW-0472">Membrane</keyword>
<dbReference type="InterPro" id="IPR009518">
    <property type="entry name" value="PSII_PsbX"/>
</dbReference>
<dbReference type="HAMAP" id="MF_01386">
    <property type="entry name" value="PSII_PsbX_1"/>
    <property type="match status" value="1"/>
</dbReference>
<evidence type="ECO:0000256" key="5">
    <source>
        <dbReference type="ARBA" id="ARBA00023276"/>
    </source>
</evidence>
<dbReference type="GO" id="GO:0009523">
    <property type="term" value="C:photosystem II"/>
    <property type="evidence" value="ECO:0007669"/>
    <property type="project" value="UniProtKB-KW"/>
</dbReference>
<organism evidence="7">
    <name type="scientific">Guillardia theta</name>
    <name type="common">Cryptophyte</name>
    <name type="synonym">Cryptomonas phi</name>
    <dbReference type="NCBI Taxonomy" id="55529"/>
    <lineage>
        <taxon>Eukaryota</taxon>
        <taxon>Cryptophyceae</taxon>
        <taxon>Pyrenomonadales</taxon>
        <taxon>Geminigeraceae</taxon>
        <taxon>Guillardia</taxon>
    </lineage>
</organism>
<dbReference type="GO" id="GO:0009535">
    <property type="term" value="C:chloroplast thylakoid membrane"/>
    <property type="evidence" value="ECO:0007669"/>
    <property type="project" value="UniProtKB-SubCell"/>
</dbReference>
<comment type="function">
    <text evidence="6">Involved in the binding and/or turnover of quinones at the Q(B) site of photosystem II (PSII). PSII is a light-driven water plastoquinone oxidoreductase, using light energy to abstract electrons from H(2)O, generating a proton gradient subsequently used for ATP formation.</text>
</comment>
<keyword evidence="6" id="KW-0793">Thylakoid</keyword>
<keyword evidence="7" id="KW-0150">Chloroplast</keyword>
<proteinExistence type="inferred from homology"/>
<keyword evidence="5 6" id="KW-0604">Photosystem II</keyword>
<sequence>MTPSLSAFINSLLSGLFIVVIPIGTALLIVSQSDRLTRN</sequence>
<gene>
    <name evidence="6 7" type="primary">psbX</name>
</gene>
<keyword evidence="1 6" id="KW-0602">Photosynthesis</keyword>
<dbReference type="GO" id="GO:0015979">
    <property type="term" value="P:photosynthesis"/>
    <property type="evidence" value="ECO:0007669"/>
    <property type="project" value="UniProtKB-UniRule"/>
</dbReference>
<comment type="similarity">
    <text evidence="6">Belongs to the PsbX family. Type 1 subfamily.</text>
</comment>
<evidence type="ECO:0000256" key="2">
    <source>
        <dbReference type="ARBA" id="ARBA00022692"/>
    </source>
</evidence>
<keyword evidence="2 6" id="KW-0812">Transmembrane</keyword>
<name>A0A0U2K1U3_GUITH</name>
<keyword evidence="7" id="KW-0934">Plastid</keyword>
<geneLocation type="chloroplast" evidence="7"/>
<reference evidence="7" key="1">
    <citation type="journal article" date="2015" name="Mitochondrial DNA">
        <title>The complete chloroplast genome of Guillardia theta strain CCMP2712.</title>
        <authorList>
            <person name="Tang X."/>
            <person name="Bi G."/>
        </authorList>
    </citation>
    <scope>NUCLEOTIDE SEQUENCE</scope>
</reference>
<comment type="subunit">
    <text evidence="6">PSII is composed of 1 copy each of membrane proteins PsbA, PsbB, PsbC, PsbD, PsbE, PsbF, PsbH, PsbI, PsbJ, PsbK, PsbL, PsbM, PsbT, PsbX, PsbY, PsbZ, Psb30/Ycf12, at least 3 peripheral proteins of the oxygen-evolving complex and a large number of cofactors. It forms dimeric complexes.</text>
</comment>
<comment type="subcellular location">
    <subcellularLocation>
        <location evidence="6">Plastid</location>
        <location evidence="6">Chloroplast thylakoid membrane</location>
        <topology evidence="6">Single-pass membrane protein</topology>
    </subcellularLocation>
</comment>
<evidence type="ECO:0000256" key="1">
    <source>
        <dbReference type="ARBA" id="ARBA00022531"/>
    </source>
</evidence>
<evidence type="ECO:0000256" key="6">
    <source>
        <dbReference type="HAMAP-Rule" id="MF_01386"/>
    </source>
</evidence>
<accession>A0A0U2K1U3</accession>
<dbReference type="AlphaFoldDB" id="A0A0U2K1U3"/>
<dbReference type="Gene3D" id="1.20.5.510">
    <property type="entry name" value="Single helix bin"/>
    <property type="match status" value="1"/>
</dbReference>
<evidence type="ECO:0000313" key="7">
    <source>
        <dbReference type="EMBL" id="ALG63665.1"/>
    </source>
</evidence>
<dbReference type="Pfam" id="PF06596">
    <property type="entry name" value="PsbX"/>
    <property type="match status" value="1"/>
</dbReference>
<keyword evidence="3 6" id="KW-1133">Transmembrane helix</keyword>
<dbReference type="InterPro" id="IPR023431">
    <property type="entry name" value="PSII_PsbX_type_1_subfam"/>
</dbReference>